<comment type="caution">
    <text evidence="1">The sequence shown here is derived from an EMBL/GenBank/DDBJ whole genome shotgun (WGS) entry which is preliminary data.</text>
</comment>
<evidence type="ECO:0000313" key="1">
    <source>
        <dbReference type="EMBL" id="RSU12243.1"/>
    </source>
</evidence>
<dbReference type="AlphaFoldDB" id="A0A430AW11"/>
<sequence>MNTEIKKVLQSKILNDEVLHETVALLDEKFTSYKEVGEEIPEKVLKYYHEVQKVGRQLLETDNRIVAAALDKENPTVLLIELDMDYNDEIYGATSFEVNDETGALESIHLEQVK</sequence>
<protein>
    <submittedName>
        <fullName evidence="1">Uncharacterized protein</fullName>
    </submittedName>
</protein>
<gene>
    <name evidence="1" type="ORF">CBF29_06495</name>
</gene>
<reference evidence="1 2" key="1">
    <citation type="submission" date="2017-05" db="EMBL/GenBank/DDBJ databases">
        <title>Vagococcus spp. assemblies.</title>
        <authorList>
            <person name="Gulvik C.A."/>
        </authorList>
    </citation>
    <scope>NUCLEOTIDE SEQUENCE [LARGE SCALE GENOMIC DNA]</scope>
    <source>
        <strain evidence="1 2">CCUG 51432</strain>
    </source>
</reference>
<name>A0A430AW11_9ENTE</name>
<evidence type="ECO:0000313" key="2">
    <source>
        <dbReference type="Proteomes" id="UP000287605"/>
    </source>
</evidence>
<keyword evidence="2" id="KW-1185">Reference proteome</keyword>
<proteinExistence type="predicted"/>
<dbReference type="EMBL" id="NGKA01000008">
    <property type="protein sequence ID" value="RSU12243.1"/>
    <property type="molecule type" value="Genomic_DNA"/>
</dbReference>
<accession>A0A430AW11</accession>
<dbReference type="RefSeq" id="WP_126808664.1">
    <property type="nucleotide sequence ID" value="NZ_NGKA01000008.1"/>
</dbReference>
<organism evidence="1 2">
    <name type="scientific">Vagococcus elongatus</name>
    <dbReference type="NCBI Taxonomy" id="180344"/>
    <lineage>
        <taxon>Bacteria</taxon>
        <taxon>Bacillati</taxon>
        <taxon>Bacillota</taxon>
        <taxon>Bacilli</taxon>
        <taxon>Lactobacillales</taxon>
        <taxon>Enterococcaceae</taxon>
        <taxon>Vagococcus</taxon>
    </lineage>
</organism>
<dbReference type="Proteomes" id="UP000287605">
    <property type="component" value="Unassembled WGS sequence"/>
</dbReference>